<protein>
    <submittedName>
        <fullName evidence="1">Uncharacterized protein</fullName>
    </submittedName>
</protein>
<dbReference type="Proteomes" id="UP001153714">
    <property type="component" value="Chromosome 21"/>
</dbReference>
<reference evidence="1" key="1">
    <citation type="submission" date="2021-12" db="EMBL/GenBank/DDBJ databases">
        <authorList>
            <person name="King R."/>
        </authorList>
    </citation>
    <scope>NUCLEOTIDE SEQUENCE</scope>
</reference>
<dbReference type="OrthoDB" id="7367179at2759"/>
<keyword evidence="2" id="KW-1185">Reference proteome</keyword>
<evidence type="ECO:0000313" key="1">
    <source>
        <dbReference type="EMBL" id="CAG9790243.1"/>
    </source>
</evidence>
<dbReference type="AlphaFoldDB" id="A0A9N9WGT8"/>
<gene>
    <name evidence="1" type="ORF">DIATSA_LOCUS7912</name>
</gene>
<sequence length="167" mass="19749">MEYNIQIEQKILEKGHTQMEVDSCHSAIECQIKHRDIYLPSQYASISKEARSMKPYNVHFLNYDFFFDFSKSLMYDSIRPGRVANDPVVTDIRALLYEPEGLIKYKLSYNDDYVLLPKRPKPRSILPKPKLYQSRIPISQIKWNHLQELKRVIPSDCHSFYDGLPHK</sequence>
<proteinExistence type="predicted"/>
<dbReference type="EMBL" id="OU893352">
    <property type="protein sequence ID" value="CAG9790243.1"/>
    <property type="molecule type" value="Genomic_DNA"/>
</dbReference>
<name>A0A9N9WGT8_9NEOP</name>
<organism evidence="1 2">
    <name type="scientific">Diatraea saccharalis</name>
    <name type="common">sugarcane borer</name>
    <dbReference type="NCBI Taxonomy" id="40085"/>
    <lineage>
        <taxon>Eukaryota</taxon>
        <taxon>Metazoa</taxon>
        <taxon>Ecdysozoa</taxon>
        <taxon>Arthropoda</taxon>
        <taxon>Hexapoda</taxon>
        <taxon>Insecta</taxon>
        <taxon>Pterygota</taxon>
        <taxon>Neoptera</taxon>
        <taxon>Endopterygota</taxon>
        <taxon>Lepidoptera</taxon>
        <taxon>Glossata</taxon>
        <taxon>Ditrysia</taxon>
        <taxon>Pyraloidea</taxon>
        <taxon>Crambidae</taxon>
        <taxon>Crambinae</taxon>
        <taxon>Diatraea</taxon>
    </lineage>
</organism>
<evidence type="ECO:0000313" key="2">
    <source>
        <dbReference type="Proteomes" id="UP001153714"/>
    </source>
</evidence>
<accession>A0A9N9WGT8</accession>
<reference evidence="1" key="2">
    <citation type="submission" date="2022-10" db="EMBL/GenBank/DDBJ databases">
        <authorList>
            <consortium name="ENA_rothamsted_submissions"/>
            <consortium name="culmorum"/>
            <person name="King R."/>
        </authorList>
    </citation>
    <scope>NUCLEOTIDE SEQUENCE</scope>
</reference>